<sequence>MGFIMTLGVVKDFYGGVLTVMNVLISWPTTTSQCFRHWITGHGYLMVHVPFFLVYVFDYVSERCGSISDFLDMAKRTCPALVAL</sequence>
<dbReference type="EMBL" id="JAUEPR010000080">
    <property type="protein sequence ID" value="KAK0466675.1"/>
    <property type="molecule type" value="Genomic_DNA"/>
</dbReference>
<evidence type="ECO:0000313" key="1">
    <source>
        <dbReference type="EMBL" id="KAK0466675.1"/>
    </source>
</evidence>
<protein>
    <submittedName>
        <fullName evidence="1">Uncharacterized protein</fullName>
    </submittedName>
</protein>
<proteinExistence type="predicted"/>
<evidence type="ECO:0000313" key="2">
    <source>
        <dbReference type="Proteomes" id="UP001175227"/>
    </source>
</evidence>
<dbReference type="AlphaFoldDB" id="A0AA39NJB0"/>
<keyword evidence="2" id="KW-1185">Reference proteome</keyword>
<accession>A0AA39NJB0</accession>
<comment type="caution">
    <text evidence="1">The sequence shown here is derived from an EMBL/GenBank/DDBJ whole genome shotgun (WGS) entry which is preliminary data.</text>
</comment>
<dbReference type="Proteomes" id="UP001175227">
    <property type="component" value="Unassembled WGS sequence"/>
</dbReference>
<name>A0AA39NJB0_9AGAR</name>
<organism evidence="1 2">
    <name type="scientific">Armillaria novae-zelandiae</name>
    <dbReference type="NCBI Taxonomy" id="153914"/>
    <lineage>
        <taxon>Eukaryota</taxon>
        <taxon>Fungi</taxon>
        <taxon>Dikarya</taxon>
        <taxon>Basidiomycota</taxon>
        <taxon>Agaricomycotina</taxon>
        <taxon>Agaricomycetes</taxon>
        <taxon>Agaricomycetidae</taxon>
        <taxon>Agaricales</taxon>
        <taxon>Marasmiineae</taxon>
        <taxon>Physalacriaceae</taxon>
        <taxon>Armillaria</taxon>
    </lineage>
</organism>
<reference evidence="1" key="1">
    <citation type="submission" date="2023-06" db="EMBL/GenBank/DDBJ databases">
        <authorList>
            <consortium name="Lawrence Berkeley National Laboratory"/>
            <person name="Ahrendt S."/>
            <person name="Sahu N."/>
            <person name="Indic B."/>
            <person name="Wong-Bajracharya J."/>
            <person name="Merenyi Z."/>
            <person name="Ke H.-M."/>
            <person name="Monk M."/>
            <person name="Kocsube S."/>
            <person name="Drula E."/>
            <person name="Lipzen A."/>
            <person name="Balint B."/>
            <person name="Henrissat B."/>
            <person name="Andreopoulos B."/>
            <person name="Martin F.M."/>
            <person name="Harder C.B."/>
            <person name="Rigling D."/>
            <person name="Ford K.L."/>
            <person name="Foster G.D."/>
            <person name="Pangilinan J."/>
            <person name="Papanicolaou A."/>
            <person name="Barry K."/>
            <person name="LaButti K."/>
            <person name="Viragh M."/>
            <person name="Koriabine M."/>
            <person name="Yan M."/>
            <person name="Riley R."/>
            <person name="Champramary S."/>
            <person name="Plett K.L."/>
            <person name="Tsai I.J."/>
            <person name="Slot J."/>
            <person name="Sipos G."/>
            <person name="Plett J."/>
            <person name="Nagy L.G."/>
            <person name="Grigoriev I.V."/>
        </authorList>
    </citation>
    <scope>NUCLEOTIDE SEQUENCE</scope>
    <source>
        <strain evidence="1">ICMP 16352</strain>
    </source>
</reference>
<gene>
    <name evidence="1" type="ORF">IW261DRAFT_1520551</name>
</gene>